<dbReference type="NCBIfam" id="TIGR00498">
    <property type="entry name" value="lexA"/>
    <property type="match status" value="1"/>
</dbReference>
<dbReference type="InterPro" id="IPR015927">
    <property type="entry name" value="Peptidase_S24_S26A/B/C"/>
</dbReference>
<dbReference type="PANTHER" id="PTHR33516:SF2">
    <property type="entry name" value="LEXA REPRESSOR-RELATED"/>
    <property type="match status" value="1"/>
</dbReference>
<sequence>MSPVTLYKRQKQILDYISQYIQVNGHSPTLQEIADSMDLSSLATVHEHIQALEKKGGIKKYDGSVRGIEILDRTFNTSLSAVELPLVGYIAAGEPIEAIENSLATVTVSADIVSKTKRCFVLQVKGDSMIDMGIFDGDHVVIQQQDTARDGQIIVALIDNEFATLKTLYHEKNGQIRLQPANKMMDPIFVEPKSLSIQGVVTGVIRRFKN</sequence>
<dbReference type="EMBL" id="LCED01000022">
    <property type="protein sequence ID" value="KKS66227.1"/>
    <property type="molecule type" value="Genomic_DNA"/>
</dbReference>
<reference evidence="14 15" key="1">
    <citation type="journal article" date="2015" name="Nature">
        <title>rRNA introns, odd ribosomes, and small enigmatic genomes across a large radiation of phyla.</title>
        <authorList>
            <person name="Brown C.T."/>
            <person name="Hug L.A."/>
            <person name="Thomas B.C."/>
            <person name="Sharon I."/>
            <person name="Castelle C.J."/>
            <person name="Singh A."/>
            <person name="Wilkins M.J."/>
            <person name="Williams K.H."/>
            <person name="Banfield J.F."/>
        </authorList>
    </citation>
    <scope>NUCLEOTIDE SEQUENCE [LARGE SCALE GENOMIC DNA]</scope>
</reference>
<evidence type="ECO:0000256" key="7">
    <source>
        <dbReference type="ARBA" id="ARBA00023125"/>
    </source>
</evidence>
<dbReference type="Gene3D" id="2.10.109.10">
    <property type="entry name" value="Umud Fragment, subunit A"/>
    <property type="match status" value="1"/>
</dbReference>
<dbReference type="InterPro" id="IPR006199">
    <property type="entry name" value="LexA_DNA-bd_dom"/>
</dbReference>
<dbReference type="InterPro" id="IPR039418">
    <property type="entry name" value="LexA-like"/>
</dbReference>
<comment type="caution">
    <text evidence="14">The sequence shown here is derived from an EMBL/GenBank/DDBJ whole genome shotgun (WGS) entry which is preliminary data.</text>
</comment>
<accession>A0A0G1AYX7</accession>
<dbReference type="Proteomes" id="UP000033848">
    <property type="component" value="Unassembled WGS sequence"/>
</dbReference>
<dbReference type="InterPro" id="IPR036388">
    <property type="entry name" value="WH-like_DNA-bd_sf"/>
</dbReference>
<keyword evidence="10 11" id="KW-0742">SOS response</keyword>
<dbReference type="GO" id="GO:0006281">
    <property type="term" value="P:DNA repair"/>
    <property type="evidence" value="ECO:0007669"/>
    <property type="project" value="UniProtKB-UniRule"/>
</dbReference>
<evidence type="ECO:0000256" key="4">
    <source>
        <dbReference type="ARBA" id="ARBA00022801"/>
    </source>
</evidence>
<keyword evidence="1 11" id="KW-0678">Repressor</keyword>
<feature type="active site" description="For autocatalytic cleavage activity" evidence="11">
    <location>
        <position position="128"/>
    </location>
</feature>
<organism evidence="14 15">
    <name type="scientific">candidate division WWE3 bacterium GW2011_GWB1_42_6</name>
    <dbReference type="NCBI Taxonomy" id="1619115"/>
    <lineage>
        <taxon>Bacteria</taxon>
        <taxon>Katanobacteria</taxon>
    </lineage>
</organism>
<dbReference type="InterPro" id="IPR050077">
    <property type="entry name" value="LexA_repressor"/>
</dbReference>
<keyword evidence="5 11" id="KW-0068">Autocatalytic cleavage</keyword>
<evidence type="ECO:0000256" key="8">
    <source>
        <dbReference type="ARBA" id="ARBA00023163"/>
    </source>
</evidence>
<keyword evidence="9 11" id="KW-0234">DNA repair</keyword>
<keyword evidence="7 11" id="KW-0238">DNA-binding</keyword>
<evidence type="ECO:0000256" key="2">
    <source>
        <dbReference type="ARBA" id="ARBA00022705"/>
    </source>
</evidence>
<dbReference type="PANTHER" id="PTHR33516">
    <property type="entry name" value="LEXA REPRESSOR"/>
    <property type="match status" value="1"/>
</dbReference>
<dbReference type="SUPFAM" id="SSF51306">
    <property type="entry name" value="LexA/Signal peptidase"/>
    <property type="match status" value="1"/>
</dbReference>
<evidence type="ECO:0000259" key="12">
    <source>
        <dbReference type="Pfam" id="PF00717"/>
    </source>
</evidence>
<keyword evidence="4 11" id="KW-0378">Hydrolase</keyword>
<evidence type="ECO:0000256" key="1">
    <source>
        <dbReference type="ARBA" id="ARBA00022491"/>
    </source>
</evidence>
<comment type="function">
    <text evidence="11">Represses a number of genes involved in the response to DNA damage (SOS response), including recA and lexA. In the presence of single-stranded DNA, RecA interacts with LexA causing an autocatalytic cleavage which disrupts the DNA-binding part of LexA, leading to derepression of the SOS regulon and eventually DNA repair.</text>
</comment>
<proteinExistence type="inferred from homology"/>
<comment type="catalytic activity">
    <reaction evidence="11">
        <text>Hydrolysis of Ala-|-Gly bond in repressor LexA.</text>
        <dbReference type="EC" id="3.4.21.88"/>
    </reaction>
</comment>
<evidence type="ECO:0000256" key="5">
    <source>
        <dbReference type="ARBA" id="ARBA00022813"/>
    </source>
</evidence>
<dbReference type="GO" id="GO:0006508">
    <property type="term" value="P:proteolysis"/>
    <property type="evidence" value="ECO:0007669"/>
    <property type="project" value="InterPro"/>
</dbReference>
<keyword evidence="2 11" id="KW-0235">DNA replication</keyword>
<feature type="site" description="Cleavage; by autolysis" evidence="11">
    <location>
        <begin position="92"/>
        <end position="93"/>
    </location>
</feature>
<feature type="DNA-binding region" description="H-T-H motif" evidence="11">
    <location>
        <begin position="30"/>
        <end position="50"/>
    </location>
</feature>
<keyword evidence="3 11" id="KW-0227">DNA damage</keyword>
<dbReference type="InterPro" id="IPR036286">
    <property type="entry name" value="LexA/Signal_pep-like_sf"/>
</dbReference>
<dbReference type="SUPFAM" id="SSF46785">
    <property type="entry name" value="Winged helix' DNA-binding domain"/>
    <property type="match status" value="1"/>
</dbReference>
<dbReference type="GO" id="GO:0004252">
    <property type="term" value="F:serine-type endopeptidase activity"/>
    <property type="evidence" value="ECO:0007669"/>
    <property type="project" value="UniProtKB-UniRule"/>
</dbReference>
<dbReference type="GO" id="GO:0006260">
    <property type="term" value="P:DNA replication"/>
    <property type="evidence" value="ECO:0007669"/>
    <property type="project" value="UniProtKB-UniRule"/>
</dbReference>
<protein>
    <recommendedName>
        <fullName evidence="11">LexA repressor</fullName>
        <ecNumber evidence="11">3.4.21.88</ecNumber>
    </recommendedName>
</protein>
<dbReference type="AlphaFoldDB" id="A0A0G1AYX7"/>
<dbReference type="HAMAP" id="MF_00015">
    <property type="entry name" value="LexA"/>
    <property type="match status" value="1"/>
</dbReference>
<comment type="subunit">
    <text evidence="11">Homodimer.</text>
</comment>
<evidence type="ECO:0000259" key="13">
    <source>
        <dbReference type="Pfam" id="PF01726"/>
    </source>
</evidence>
<evidence type="ECO:0000313" key="14">
    <source>
        <dbReference type="EMBL" id="KKS66227.1"/>
    </source>
</evidence>
<feature type="domain" description="LexA repressor DNA-binding" evidence="13">
    <location>
        <begin position="6"/>
        <end position="67"/>
    </location>
</feature>
<dbReference type="InterPro" id="IPR036390">
    <property type="entry name" value="WH_DNA-bd_sf"/>
</dbReference>
<gene>
    <name evidence="11" type="primary">lexA</name>
    <name evidence="14" type="ORF">UV35_C0022G0013</name>
</gene>
<comment type="similarity">
    <text evidence="11">Belongs to the peptidase S24 family.</text>
</comment>
<evidence type="ECO:0000256" key="11">
    <source>
        <dbReference type="HAMAP-Rule" id="MF_00015"/>
    </source>
</evidence>
<dbReference type="GO" id="GO:0009432">
    <property type="term" value="P:SOS response"/>
    <property type="evidence" value="ECO:0007669"/>
    <property type="project" value="UniProtKB-UniRule"/>
</dbReference>
<evidence type="ECO:0000313" key="15">
    <source>
        <dbReference type="Proteomes" id="UP000033848"/>
    </source>
</evidence>
<dbReference type="GO" id="GO:0003677">
    <property type="term" value="F:DNA binding"/>
    <property type="evidence" value="ECO:0007669"/>
    <property type="project" value="UniProtKB-UniRule"/>
</dbReference>
<evidence type="ECO:0000256" key="3">
    <source>
        <dbReference type="ARBA" id="ARBA00022763"/>
    </source>
</evidence>
<dbReference type="Pfam" id="PF00717">
    <property type="entry name" value="Peptidase_S24"/>
    <property type="match status" value="1"/>
</dbReference>
<dbReference type="GO" id="GO:0045892">
    <property type="term" value="P:negative regulation of DNA-templated transcription"/>
    <property type="evidence" value="ECO:0007669"/>
    <property type="project" value="UniProtKB-UniRule"/>
</dbReference>
<feature type="active site" description="For autocatalytic cleavage activity" evidence="11">
    <location>
        <position position="166"/>
    </location>
</feature>
<keyword evidence="8 11" id="KW-0804">Transcription</keyword>
<evidence type="ECO:0000256" key="10">
    <source>
        <dbReference type="ARBA" id="ARBA00023236"/>
    </source>
</evidence>
<dbReference type="Gene3D" id="1.10.10.10">
    <property type="entry name" value="Winged helix-like DNA-binding domain superfamily/Winged helix DNA-binding domain"/>
    <property type="match status" value="1"/>
</dbReference>
<dbReference type="FunFam" id="2.10.109.10:FF:000001">
    <property type="entry name" value="LexA repressor"/>
    <property type="match status" value="1"/>
</dbReference>
<name>A0A0G1AYX7_UNCKA</name>
<feature type="domain" description="Peptidase S24/S26A/S26B/S26C" evidence="12">
    <location>
        <begin position="85"/>
        <end position="201"/>
    </location>
</feature>
<dbReference type="EC" id="3.4.21.88" evidence="11"/>
<evidence type="ECO:0000256" key="9">
    <source>
        <dbReference type="ARBA" id="ARBA00023204"/>
    </source>
</evidence>
<dbReference type="Pfam" id="PF01726">
    <property type="entry name" value="LexA_DNA_bind"/>
    <property type="match status" value="1"/>
</dbReference>
<dbReference type="InterPro" id="IPR006200">
    <property type="entry name" value="LexA"/>
</dbReference>
<keyword evidence="6 11" id="KW-0805">Transcription regulation</keyword>
<dbReference type="CDD" id="cd06529">
    <property type="entry name" value="S24_LexA-like"/>
    <property type="match status" value="1"/>
</dbReference>
<evidence type="ECO:0000256" key="6">
    <source>
        <dbReference type="ARBA" id="ARBA00023015"/>
    </source>
</evidence>